<evidence type="ECO:0000313" key="5">
    <source>
        <dbReference type="Proteomes" id="UP001637990"/>
    </source>
</evidence>
<dbReference type="OrthoDB" id="6009229at2"/>
<reference evidence="3 4" key="1">
    <citation type="submission" date="2016-08" db="EMBL/GenBank/DDBJ databases">
        <authorList>
            <person name="Seilhamer J.J."/>
        </authorList>
    </citation>
    <scope>NUCLEOTIDE SEQUENCE [LARGE SCALE GENOMIC DNA]</scope>
    <source>
        <strain evidence="3 4">CFBP4690</strain>
    </source>
</reference>
<protein>
    <submittedName>
        <fullName evidence="3">Uncharacterized protein</fullName>
    </submittedName>
</protein>
<dbReference type="Proteomes" id="UP000237872">
    <property type="component" value="Unassembled WGS sequence"/>
</dbReference>
<evidence type="ECO:0000256" key="1">
    <source>
        <dbReference type="SAM" id="MobiDB-lite"/>
    </source>
</evidence>
<feature type="region of interest" description="Disordered" evidence="1">
    <location>
        <begin position="86"/>
        <end position="107"/>
    </location>
</feature>
<comment type="caution">
    <text evidence="3">The sequence shown here is derived from an EMBL/GenBank/DDBJ whole genome shotgun (WGS) entry which is preliminary data.</text>
</comment>
<dbReference type="AlphaFoldDB" id="A0A2S7CU49"/>
<organism evidence="3 4">
    <name type="scientific">Xanthomonas codiaei</name>
    <dbReference type="NCBI Taxonomy" id="56463"/>
    <lineage>
        <taxon>Bacteria</taxon>
        <taxon>Pseudomonadati</taxon>
        <taxon>Pseudomonadota</taxon>
        <taxon>Gammaproteobacteria</taxon>
        <taxon>Lysobacterales</taxon>
        <taxon>Lysobacteraceae</taxon>
        <taxon>Xanthomonas</taxon>
    </lineage>
</organism>
<feature type="compositionally biased region" description="Polar residues" evidence="1">
    <location>
        <begin position="90"/>
        <end position="100"/>
    </location>
</feature>
<name>A0A2S7CU49_9XANT</name>
<evidence type="ECO:0000313" key="2">
    <source>
        <dbReference type="EMBL" id="MFO3703701.1"/>
    </source>
</evidence>
<evidence type="ECO:0000313" key="3">
    <source>
        <dbReference type="EMBL" id="PPU65127.1"/>
    </source>
</evidence>
<dbReference type="RefSeq" id="WP_104540090.1">
    <property type="nucleotide sequence ID" value="NZ_JBJGBS010000004.1"/>
</dbReference>
<sequence length="107" mass="11715">MATRDLTDSLFIDPVSVDTLFVDPVIDAGTHIHCAATTAPPAGTTEEERFRQQHLQQTLAMQDPHSQPGLHPEWVQARAALLAMGHWQGDASNAPESPDSSPRDRLH</sequence>
<dbReference type="EMBL" id="JBJGBS010000004">
    <property type="protein sequence ID" value="MFO3703701.1"/>
    <property type="molecule type" value="Genomic_DNA"/>
</dbReference>
<gene>
    <name evidence="2" type="ORF">ACI6Q5_01655</name>
    <name evidence="3" type="ORF">XcodCFBP4690_05960</name>
</gene>
<reference evidence="2 5" key="2">
    <citation type="submission" date="2024-11" db="EMBL/GenBank/DDBJ databases">
        <title>Genome sequencing of Xanthomonas codiaei.</title>
        <authorList>
            <person name="Studholme D.J."/>
        </authorList>
    </citation>
    <scope>NUCLEOTIDE SEQUENCE [LARGE SCALE GENOMIC DNA]</scope>
    <source>
        <strain evidence="2 5">NCPPB 4350</strain>
    </source>
</reference>
<accession>A0A2S7CU49</accession>
<proteinExistence type="predicted"/>
<evidence type="ECO:0000313" key="4">
    <source>
        <dbReference type="Proteomes" id="UP000237872"/>
    </source>
</evidence>
<keyword evidence="5" id="KW-1185">Reference proteome</keyword>
<dbReference type="EMBL" id="MDEC01000006">
    <property type="protein sequence ID" value="PPU65127.1"/>
    <property type="molecule type" value="Genomic_DNA"/>
</dbReference>
<dbReference type="Proteomes" id="UP001637990">
    <property type="component" value="Unassembled WGS sequence"/>
</dbReference>